<evidence type="ECO:0008006" key="4">
    <source>
        <dbReference type="Google" id="ProtNLM"/>
    </source>
</evidence>
<feature type="region of interest" description="Disordered" evidence="1">
    <location>
        <begin position="1"/>
        <end position="31"/>
    </location>
</feature>
<comment type="caution">
    <text evidence="2">The sequence shown here is derived from an EMBL/GenBank/DDBJ whole genome shotgun (WGS) entry which is preliminary data.</text>
</comment>
<proteinExistence type="predicted"/>
<dbReference type="CDD" id="cd02142">
    <property type="entry name" value="McbC_SagB-like_oxidoreductase"/>
    <property type="match status" value="1"/>
</dbReference>
<organism evidence="2 3">
    <name type="scientific">Micromonospora arborensis</name>
    <dbReference type="NCBI Taxonomy" id="2116518"/>
    <lineage>
        <taxon>Bacteria</taxon>
        <taxon>Bacillati</taxon>
        <taxon>Actinomycetota</taxon>
        <taxon>Actinomycetes</taxon>
        <taxon>Micromonosporales</taxon>
        <taxon>Micromonosporaceae</taxon>
        <taxon>Micromonospora</taxon>
    </lineage>
</organism>
<protein>
    <recommendedName>
        <fullName evidence="4">Nitroreductase domain-containing protein</fullName>
    </recommendedName>
</protein>
<dbReference type="Proteomes" id="UP000248333">
    <property type="component" value="Unassembled WGS sequence"/>
</dbReference>
<dbReference type="RefSeq" id="WP_110565431.1">
    <property type="nucleotide sequence ID" value="NZ_PYBV01000027.1"/>
</dbReference>
<dbReference type="InterPro" id="IPR000415">
    <property type="entry name" value="Nitroreductase-like"/>
</dbReference>
<dbReference type="InterPro" id="IPR052544">
    <property type="entry name" value="Bacteriocin_Proc_Enz"/>
</dbReference>
<evidence type="ECO:0000313" key="3">
    <source>
        <dbReference type="Proteomes" id="UP000248333"/>
    </source>
</evidence>
<evidence type="ECO:0000256" key="1">
    <source>
        <dbReference type="SAM" id="MobiDB-lite"/>
    </source>
</evidence>
<dbReference type="EMBL" id="PYBV01000027">
    <property type="protein sequence ID" value="PYC67526.1"/>
    <property type="molecule type" value="Genomic_DNA"/>
</dbReference>
<dbReference type="PANTHER" id="PTHR43745">
    <property type="entry name" value="NITROREDUCTASE MJ1384-RELATED"/>
    <property type="match status" value="1"/>
</dbReference>
<name>A0A318NF83_9ACTN</name>
<keyword evidence="3" id="KW-1185">Reference proteome</keyword>
<dbReference type="Gene3D" id="3.40.109.10">
    <property type="entry name" value="NADH Oxidase"/>
    <property type="match status" value="2"/>
</dbReference>
<dbReference type="AlphaFoldDB" id="A0A318NF83"/>
<evidence type="ECO:0000313" key="2">
    <source>
        <dbReference type="EMBL" id="PYC67526.1"/>
    </source>
</evidence>
<dbReference type="PANTHER" id="PTHR43745:SF2">
    <property type="entry name" value="NITROREDUCTASE MJ1384-RELATED"/>
    <property type="match status" value="1"/>
</dbReference>
<dbReference type="OrthoDB" id="9801593at2"/>
<reference evidence="2 3" key="1">
    <citation type="submission" date="2018-03" db="EMBL/GenBank/DDBJ databases">
        <title>Bioinformatic expansion and discovery of thiopeptide antibiotics.</title>
        <authorList>
            <person name="Schwalen C.J."/>
            <person name="Hudson G.A."/>
            <person name="Mitchell D.A."/>
        </authorList>
    </citation>
    <scope>NUCLEOTIDE SEQUENCE [LARGE SCALE GENOMIC DNA]</scope>
    <source>
        <strain evidence="2 3">NRRL 8041</strain>
    </source>
</reference>
<gene>
    <name evidence="2" type="ORF">C7C45_21195</name>
</gene>
<sequence>MPTGSATRDQHGSKPRRQPDAGPAKTGVRPFDRDEVGAFVRRLRGSFDDIYPGSWQIDWQNIPSPFRWYETADQVDLPPMPRQLVRGGTEQAVTVARRGQLSWLGALLQASYGVAGIRWYPEGTAKSSPEQPVPVHRDSHYQLRRAVPSGGVTYPAECYVCTDGDAELAAGVYHYNATRHALARLATGRPPAGLAPPDGGVRIVLTIPLWKNYFKYGDFSYRLAALDSGTVVGQFALTARRWGWTCRVSLVGTEQPLLRGLGLDPSVEAAPVVLDVRPPATDTTGGGGSLPGDGTRPAAVPGLPWRGAMEMPDRSSGARRMHAACLAVAGETVDLPPIPLDGLPADAQLPAVASAPPSVADAWARTALGEQYRGTPVGIGDVATWSAEVLAPLDGSVPTHPRCLLIARSVSGLSTGAYLLHGDGRGLTRTAEGDFGALVQRCLFGSYMNFAQVPLIAVMVGAADVHCGPSGALAYRAQHLLAGVLAQRLSVAATRDGLSGHPVLGFVSGPLDDALGLATRGLTSLLLVGVGRYRRALYLESSTHPVATGGGGDS</sequence>
<accession>A0A318NF83</accession>
<dbReference type="GO" id="GO:0016491">
    <property type="term" value="F:oxidoreductase activity"/>
    <property type="evidence" value="ECO:0007669"/>
    <property type="project" value="InterPro"/>
</dbReference>
<feature type="region of interest" description="Disordered" evidence="1">
    <location>
        <begin position="277"/>
        <end position="305"/>
    </location>
</feature>